<reference evidence="2 3" key="1">
    <citation type="submission" date="2016-06" db="EMBL/GenBank/DDBJ databases">
        <title>Four novel species of enterococci isolated from chicken manure.</title>
        <authorList>
            <person name="Van Tyne D."/>
        </authorList>
    </citation>
    <scope>NUCLEOTIDE SEQUENCE [LARGE SCALE GENOMIC DNA]</scope>
    <source>
        <strain evidence="2 3">CU12B</strain>
    </source>
</reference>
<feature type="compositionally biased region" description="Basic residues" evidence="1">
    <location>
        <begin position="23"/>
        <end position="33"/>
    </location>
</feature>
<keyword evidence="3" id="KW-1185">Reference proteome</keyword>
<proteinExistence type="predicted"/>
<dbReference type="EMBL" id="MAEL01000017">
    <property type="protein sequence ID" value="KAF1305352.1"/>
    <property type="molecule type" value="Genomic_DNA"/>
</dbReference>
<name>A0ABQ6Z2H1_9ENTE</name>
<evidence type="ECO:0000313" key="2">
    <source>
        <dbReference type="EMBL" id="KAF1305352.1"/>
    </source>
</evidence>
<sequence length="60" mass="6689">MKIRGKSSFVNSYAQASKELRTGKKKSGLGGKKKLTEEEKSIQRRRTGFLAGALSQLFKK</sequence>
<feature type="region of interest" description="Disordered" evidence="1">
    <location>
        <begin position="1"/>
        <end position="42"/>
    </location>
</feature>
<gene>
    <name evidence="2" type="ORF">BAU17_13295</name>
</gene>
<protein>
    <submittedName>
        <fullName evidence="2">Uncharacterized protein</fullName>
    </submittedName>
</protein>
<evidence type="ECO:0000313" key="3">
    <source>
        <dbReference type="Proteomes" id="UP000782705"/>
    </source>
</evidence>
<comment type="caution">
    <text evidence="2">The sequence shown here is derived from an EMBL/GenBank/DDBJ whole genome shotgun (WGS) entry which is preliminary data.</text>
</comment>
<evidence type="ECO:0000256" key="1">
    <source>
        <dbReference type="SAM" id="MobiDB-lite"/>
    </source>
</evidence>
<accession>A0ABQ6Z2H1</accession>
<organism evidence="2 3">
    <name type="scientific">Candidatus Enterococcus willemsii</name>
    <dbReference type="NCBI Taxonomy" id="1857215"/>
    <lineage>
        <taxon>Bacteria</taxon>
        <taxon>Bacillati</taxon>
        <taxon>Bacillota</taxon>
        <taxon>Bacilli</taxon>
        <taxon>Lactobacillales</taxon>
        <taxon>Enterococcaceae</taxon>
        <taxon>Enterococcus</taxon>
    </lineage>
</organism>
<dbReference type="RefSeq" id="WP_161901309.1">
    <property type="nucleotide sequence ID" value="NZ_MAEL01000017.1"/>
</dbReference>
<dbReference type="Proteomes" id="UP000782705">
    <property type="component" value="Unassembled WGS sequence"/>
</dbReference>